<dbReference type="RefSeq" id="WP_091111585.1">
    <property type="nucleotide sequence ID" value="NZ_BKAF01000009.1"/>
</dbReference>
<sequence length="153" mass="16492">MSLSLAFWTFGVSIASALFPLINMEVILGGMAATVGGHAFTLAMIAGAGQTVGKIVWYEATRRSIETDWVQKKLSGDKVKASYARWQARMEGRPFFAGAIMLVSAFGGIPPLLVMAAVAGALKMRMYVFLPTIFVGRTLRFWLVLAGVESLLG</sequence>
<keyword evidence="1" id="KW-0812">Transmembrane</keyword>
<keyword evidence="1" id="KW-1133">Transmembrane helix</keyword>
<reference evidence="2 3" key="1">
    <citation type="submission" date="2016-10" db="EMBL/GenBank/DDBJ databases">
        <authorList>
            <person name="de Groot N.N."/>
        </authorList>
    </citation>
    <scope>NUCLEOTIDE SEQUENCE [LARGE SCALE GENOMIC DNA]</scope>
    <source>
        <strain evidence="2 3">CGMCC 1.11156</strain>
    </source>
</reference>
<gene>
    <name evidence="2" type="ORF">SAMN05216561_104225</name>
</gene>
<evidence type="ECO:0000313" key="2">
    <source>
        <dbReference type="EMBL" id="SFI06132.1"/>
    </source>
</evidence>
<dbReference type="EMBL" id="FOQG01000004">
    <property type="protein sequence ID" value="SFI06132.1"/>
    <property type="molecule type" value="Genomic_DNA"/>
</dbReference>
<accession>A0A1I3F4L2</accession>
<organism evidence="2 3">
    <name type="scientific">Nocardioides psychrotolerans</name>
    <dbReference type="NCBI Taxonomy" id="1005945"/>
    <lineage>
        <taxon>Bacteria</taxon>
        <taxon>Bacillati</taxon>
        <taxon>Actinomycetota</taxon>
        <taxon>Actinomycetes</taxon>
        <taxon>Propionibacteriales</taxon>
        <taxon>Nocardioidaceae</taxon>
        <taxon>Nocardioides</taxon>
    </lineage>
</organism>
<feature type="transmembrane region" description="Helical" evidence="1">
    <location>
        <begin position="95"/>
        <end position="122"/>
    </location>
</feature>
<proteinExistence type="predicted"/>
<keyword evidence="3" id="KW-1185">Reference proteome</keyword>
<dbReference type="STRING" id="1005945.SAMN05216561_104225"/>
<keyword evidence="1" id="KW-0472">Membrane</keyword>
<dbReference type="AlphaFoldDB" id="A0A1I3F4L2"/>
<dbReference type="Proteomes" id="UP000198649">
    <property type="component" value="Unassembled WGS sequence"/>
</dbReference>
<protein>
    <submittedName>
        <fullName evidence="2">Membrane protein YqaA, SNARE-associated domain</fullName>
    </submittedName>
</protein>
<evidence type="ECO:0000313" key="3">
    <source>
        <dbReference type="Proteomes" id="UP000198649"/>
    </source>
</evidence>
<evidence type="ECO:0000256" key="1">
    <source>
        <dbReference type="SAM" id="Phobius"/>
    </source>
</evidence>
<name>A0A1I3F4L2_9ACTN</name>
<dbReference type="OrthoDB" id="3700600at2"/>